<evidence type="ECO:0000256" key="7">
    <source>
        <dbReference type="PROSITE-ProRule" id="PRU00042"/>
    </source>
</evidence>
<comment type="caution">
    <text evidence="10">The sequence shown here is derived from an EMBL/GenBank/DDBJ whole genome shotgun (WGS) entry which is preliminary data.</text>
</comment>
<evidence type="ECO:0000256" key="2">
    <source>
        <dbReference type="ARBA" id="ARBA00022723"/>
    </source>
</evidence>
<comment type="subcellular location">
    <subcellularLocation>
        <location evidence="1">Nucleus</location>
    </subcellularLocation>
</comment>
<evidence type="ECO:0000256" key="3">
    <source>
        <dbReference type="ARBA" id="ARBA00022737"/>
    </source>
</evidence>
<keyword evidence="2" id="KW-0479">Metal-binding</keyword>
<feature type="domain" description="C2H2-type" evidence="9">
    <location>
        <begin position="161"/>
        <end position="190"/>
    </location>
</feature>
<dbReference type="Gene3D" id="3.30.160.60">
    <property type="entry name" value="Classic Zinc Finger"/>
    <property type="match status" value="5"/>
</dbReference>
<dbReference type="AlphaFoldDB" id="A0A8T0EB64"/>
<accession>A0A8T0EB64</accession>
<evidence type="ECO:0000259" key="9">
    <source>
        <dbReference type="PROSITE" id="PS50157"/>
    </source>
</evidence>
<feature type="domain" description="C2H2-type" evidence="9">
    <location>
        <begin position="265"/>
        <end position="294"/>
    </location>
</feature>
<dbReference type="EMBL" id="JABXBU010002230">
    <property type="protein sequence ID" value="KAF8767435.1"/>
    <property type="molecule type" value="Genomic_DNA"/>
</dbReference>
<dbReference type="GO" id="GO:0008270">
    <property type="term" value="F:zinc ion binding"/>
    <property type="evidence" value="ECO:0007669"/>
    <property type="project" value="UniProtKB-KW"/>
</dbReference>
<dbReference type="InterPro" id="IPR022755">
    <property type="entry name" value="Znf_C2H2_jaz"/>
</dbReference>
<dbReference type="InterPro" id="IPR013087">
    <property type="entry name" value="Znf_C2H2_type"/>
</dbReference>
<evidence type="ECO:0000256" key="4">
    <source>
        <dbReference type="ARBA" id="ARBA00022771"/>
    </source>
</evidence>
<keyword evidence="5" id="KW-0862">Zinc</keyword>
<dbReference type="InterPro" id="IPR003604">
    <property type="entry name" value="Matrin/U1-like-C_Znf_C2H2"/>
</dbReference>
<proteinExistence type="predicted"/>
<name>A0A8T0EB64_ARGBR</name>
<dbReference type="GO" id="GO:0005634">
    <property type="term" value="C:nucleus"/>
    <property type="evidence" value="ECO:0007669"/>
    <property type="project" value="UniProtKB-SubCell"/>
</dbReference>
<evidence type="ECO:0000313" key="10">
    <source>
        <dbReference type="EMBL" id="KAF8767435.1"/>
    </source>
</evidence>
<dbReference type="SUPFAM" id="SSF57667">
    <property type="entry name" value="beta-beta-alpha zinc fingers"/>
    <property type="match status" value="5"/>
</dbReference>
<dbReference type="GO" id="GO:0003676">
    <property type="term" value="F:nucleic acid binding"/>
    <property type="evidence" value="ECO:0007669"/>
    <property type="project" value="InterPro"/>
</dbReference>
<dbReference type="OMA" id="EIECDLC"/>
<evidence type="ECO:0000256" key="5">
    <source>
        <dbReference type="ARBA" id="ARBA00022833"/>
    </source>
</evidence>
<organism evidence="10 11">
    <name type="scientific">Argiope bruennichi</name>
    <name type="common">Wasp spider</name>
    <name type="synonym">Aranea bruennichi</name>
    <dbReference type="NCBI Taxonomy" id="94029"/>
    <lineage>
        <taxon>Eukaryota</taxon>
        <taxon>Metazoa</taxon>
        <taxon>Ecdysozoa</taxon>
        <taxon>Arthropoda</taxon>
        <taxon>Chelicerata</taxon>
        <taxon>Arachnida</taxon>
        <taxon>Araneae</taxon>
        <taxon>Araneomorphae</taxon>
        <taxon>Entelegynae</taxon>
        <taxon>Araneoidea</taxon>
        <taxon>Araneidae</taxon>
        <taxon>Argiope</taxon>
    </lineage>
</organism>
<keyword evidence="11" id="KW-1185">Reference proteome</keyword>
<protein>
    <submittedName>
        <fullName evidence="10">Zinc finger protein 346 like protein</fullName>
    </submittedName>
</protein>
<sequence>MSTKDSAMETDSLLNKADTPAARKYQELFNDSDDDDSFPEIECDLCSKSFSNIKAYEQHVNSKKHHQMLSKKKLMKKIEPTEDEEDENVDPESTDELQCDVCEKTFSGYKPFVAHMRGGIHAKNMKKQKLKEFLKDKPEVLAKNDGEAESDDDDLLQKPFARCSVCEKVFYDPASYQKHMVGSTHKKKMTQQKTLDKLKNELRDDPQIEDEEFFTKCDICNKQFSGPVPYKIHLMSAVHENQMKRVRAMEKLKDFFLEDSTTGKMICKECKKMFTDPFAFKQHLDNNSHEKQKVKDKVLEFVAANPEIVAVKSVENITSEEDSEEKAGYEKGYYFLVCKLCHMSFTGLQSATDHVQSKKHVNARDEKKKIKLLKKRMTEKKNAQQSVNDSAKSAIEAPKSVTAISEMDTLDTDGNEEFELV</sequence>
<keyword evidence="4 7" id="KW-0863">Zinc-finger</keyword>
<dbReference type="PANTHER" id="PTHR46144">
    <property type="entry name" value="ZINC FINGER PROTEIN 385B-LIKE"/>
    <property type="match status" value="1"/>
</dbReference>
<reference evidence="10" key="1">
    <citation type="journal article" date="2020" name="bioRxiv">
        <title>Chromosome-level reference genome of the European wasp spider Argiope bruennichi: a resource for studies on range expansion and evolutionary adaptation.</title>
        <authorList>
            <person name="Sheffer M.M."/>
            <person name="Hoppe A."/>
            <person name="Krehenwinkel H."/>
            <person name="Uhl G."/>
            <person name="Kuss A.W."/>
            <person name="Jensen L."/>
            <person name="Jensen C."/>
            <person name="Gillespie R.G."/>
            <person name="Hoff K.J."/>
            <person name="Prost S."/>
        </authorList>
    </citation>
    <scope>NUCLEOTIDE SEQUENCE</scope>
</reference>
<evidence type="ECO:0000256" key="1">
    <source>
        <dbReference type="ARBA" id="ARBA00004123"/>
    </source>
</evidence>
<keyword evidence="6" id="KW-0539">Nucleus</keyword>
<dbReference type="InterPro" id="IPR036236">
    <property type="entry name" value="Znf_C2H2_sf"/>
</dbReference>
<dbReference type="PANTHER" id="PTHR46144:SF6">
    <property type="entry name" value="C2H2-TYPE DOMAIN-CONTAINING PROTEIN"/>
    <property type="match status" value="1"/>
</dbReference>
<evidence type="ECO:0000256" key="6">
    <source>
        <dbReference type="ARBA" id="ARBA00023242"/>
    </source>
</evidence>
<keyword evidence="3" id="KW-0677">Repeat</keyword>
<dbReference type="SMART" id="SM00451">
    <property type="entry name" value="ZnF_U1"/>
    <property type="match status" value="6"/>
</dbReference>
<dbReference type="OrthoDB" id="1925236at2759"/>
<feature type="compositionally biased region" description="Acidic residues" evidence="8">
    <location>
        <begin position="408"/>
        <end position="421"/>
    </location>
</feature>
<feature type="domain" description="C2H2-type" evidence="9">
    <location>
        <begin position="97"/>
        <end position="126"/>
    </location>
</feature>
<dbReference type="PROSITE" id="PS50157">
    <property type="entry name" value="ZINC_FINGER_C2H2_2"/>
    <property type="match status" value="3"/>
</dbReference>
<dbReference type="Proteomes" id="UP000807504">
    <property type="component" value="Unassembled WGS sequence"/>
</dbReference>
<dbReference type="Pfam" id="PF12171">
    <property type="entry name" value="zf-C2H2_jaz"/>
    <property type="match status" value="1"/>
</dbReference>
<dbReference type="InterPro" id="IPR051868">
    <property type="entry name" value="ZN346_ZMAT4"/>
</dbReference>
<evidence type="ECO:0000256" key="8">
    <source>
        <dbReference type="SAM" id="MobiDB-lite"/>
    </source>
</evidence>
<dbReference type="Pfam" id="PF12874">
    <property type="entry name" value="zf-met"/>
    <property type="match status" value="4"/>
</dbReference>
<gene>
    <name evidence="10" type="ORF">HNY73_020399</name>
</gene>
<dbReference type="PROSITE" id="PS00028">
    <property type="entry name" value="ZINC_FINGER_C2H2_1"/>
    <property type="match status" value="6"/>
</dbReference>
<feature type="region of interest" description="Disordered" evidence="8">
    <location>
        <begin position="378"/>
        <end position="421"/>
    </location>
</feature>
<feature type="region of interest" description="Disordered" evidence="8">
    <location>
        <begin position="1"/>
        <end position="22"/>
    </location>
</feature>
<reference evidence="10" key="2">
    <citation type="submission" date="2020-06" db="EMBL/GenBank/DDBJ databases">
        <authorList>
            <person name="Sheffer M."/>
        </authorList>
    </citation>
    <scope>NUCLEOTIDE SEQUENCE</scope>
</reference>
<evidence type="ECO:0000313" key="11">
    <source>
        <dbReference type="Proteomes" id="UP000807504"/>
    </source>
</evidence>
<dbReference type="SMART" id="SM00355">
    <property type="entry name" value="ZnF_C2H2"/>
    <property type="match status" value="6"/>
</dbReference>